<keyword evidence="3" id="KW-1185">Reference proteome</keyword>
<evidence type="ECO:0000256" key="1">
    <source>
        <dbReference type="SAM" id="MobiDB-lite"/>
    </source>
</evidence>
<dbReference type="RefSeq" id="WP_389835468.1">
    <property type="nucleotide sequence ID" value="NZ_JBIAJP010000021.1"/>
</dbReference>
<proteinExistence type="predicted"/>
<name>A0ABW6N8T7_9ACTN</name>
<reference evidence="2 3" key="1">
    <citation type="submission" date="2024-10" db="EMBL/GenBank/DDBJ databases">
        <title>The Natural Products Discovery Center: Release of the First 8490 Sequenced Strains for Exploring Actinobacteria Biosynthetic Diversity.</title>
        <authorList>
            <person name="Kalkreuter E."/>
            <person name="Kautsar S.A."/>
            <person name="Yang D."/>
            <person name="Bader C.D."/>
            <person name="Teijaro C.N."/>
            <person name="Fluegel L."/>
            <person name="Davis C.M."/>
            <person name="Simpson J.R."/>
            <person name="Lauterbach L."/>
            <person name="Steele A.D."/>
            <person name="Gui C."/>
            <person name="Meng S."/>
            <person name="Li G."/>
            <person name="Viehrig K."/>
            <person name="Ye F."/>
            <person name="Su P."/>
            <person name="Kiefer A.F."/>
            <person name="Nichols A."/>
            <person name="Cepeda A.J."/>
            <person name="Yan W."/>
            <person name="Fan B."/>
            <person name="Jiang Y."/>
            <person name="Adhikari A."/>
            <person name="Zheng C.-J."/>
            <person name="Schuster L."/>
            <person name="Cowan T.M."/>
            <person name="Smanski M.J."/>
            <person name="Chevrette M.G."/>
            <person name="De Carvalho L.P.S."/>
            <person name="Shen B."/>
        </authorList>
    </citation>
    <scope>NUCLEOTIDE SEQUENCE [LARGE SCALE GENOMIC DNA]</scope>
    <source>
        <strain evidence="2 3">NPDC005497</strain>
    </source>
</reference>
<comment type="caution">
    <text evidence="2">The sequence shown here is derived from an EMBL/GenBank/DDBJ whole genome shotgun (WGS) entry which is preliminary data.</text>
</comment>
<feature type="region of interest" description="Disordered" evidence="1">
    <location>
        <begin position="30"/>
        <end position="52"/>
    </location>
</feature>
<sequence length="137" mass="15837">MSDYDHVQHTWHLTHDNGDEITIDLWTDDYSVRVDGGPDDGHEDERGRDVIEQQLLPKYIAAGYRLTRDYPVNDRESHEEPAEDDQQPEGADQKPDQCPQCASTDFEYAPNYTRGWREGPAWRCADPSCSWGQWIVV</sequence>
<dbReference type="EMBL" id="JBIAJP010000021">
    <property type="protein sequence ID" value="MFF0009555.1"/>
    <property type="molecule type" value="Genomic_DNA"/>
</dbReference>
<evidence type="ECO:0000313" key="3">
    <source>
        <dbReference type="Proteomes" id="UP001601422"/>
    </source>
</evidence>
<accession>A0ABW6N8T7</accession>
<dbReference type="Proteomes" id="UP001601422">
    <property type="component" value="Unassembled WGS sequence"/>
</dbReference>
<feature type="region of interest" description="Disordered" evidence="1">
    <location>
        <begin position="70"/>
        <end position="103"/>
    </location>
</feature>
<feature type="compositionally biased region" description="Basic and acidic residues" evidence="1">
    <location>
        <begin position="70"/>
        <end position="80"/>
    </location>
</feature>
<evidence type="ECO:0000313" key="2">
    <source>
        <dbReference type="EMBL" id="MFF0009555.1"/>
    </source>
</evidence>
<protein>
    <submittedName>
        <fullName evidence="2">Uncharacterized protein</fullName>
    </submittedName>
</protein>
<organism evidence="2 3">
    <name type="scientific">Streptomyces tibetensis</name>
    <dbReference type="NCBI Taxonomy" id="2382123"/>
    <lineage>
        <taxon>Bacteria</taxon>
        <taxon>Bacillati</taxon>
        <taxon>Actinomycetota</taxon>
        <taxon>Actinomycetes</taxon>
        <taxon>Kitasatosporales</taxon>
        <taxon>Streptomycetaceae</taxon>
        <taxon>Streptomyces</taxon>
    </lineage>
</organism>
<feature type="compositionally biased region" description="Basic and acidic residues" evidence="1">
    <location>
        <begin position="39"/>
        <end position="51"/>
    </location>
</feature>
<gene>
    <name evidence="2" type="ORF">ACFYQT_39875</name>
</gene>